<dbReference type="PANTHER" id="PTHR13710:SF105">
    <property type="entry name" value="ATP-DEPENDENT DNA HELICASE Q1"/>
    <property type="match status" value="1"/>
</dbReference>
<dbReference type="GO" id="GO:0009378">
    <property type="term" value="F:four-way junction helicase activity"/>
    <property type="evidence" value="ECO:0007669"/>
    <property type="project" value="TreeGrafter"/>
</dbReference>
<accession>A0AA39PLU8</accession>
<evidence type="ECO:0000256" key="3">
    <source>
        <dbReference type="ARBA" id="ARBA00023235"/>
    </source>
</evidence>
<evidence type="ECO:0000256" key="2">
    <source>
        <dbReference type="ARBA" id="ARBA00023125"/>
    </source>
</evidence>
<dbReference type="GO" id="GO:0005524">
    <property type="term" value="F:ATP binding"/>
    <property type="evidence" value="ECO:0007669"/>
    <property type="project" value="InterPro"/>
</dbReference>
<keyword evidence="3" id="KW-0413">Isomerase</keyword>
<dbReference type="GO" id="GO:0005694">
    <property type="term" value="C:chromosome"/>
    <property type="evidence" value="ECO:0007669"/>
    <property type="project" value="TreeGrafter"/>
</dbReference>
<evidence type="ECO:0000256" key="4">
    <source>
        <dbReference type="ARBA" id="ARBA00034617"/>
    </source>
</evidence>
<dbReference type="GO" id="GO:0000724">
    <property type="term" value="P:double-strand break repair via homologous recombination"/>
    <property type="evidence" value="ECO:0007669"/>
    <property type="project" value="TreeGrafter"/>
</dbReference>
<dbReference type="SMART" id="SM00487">
    <property type="entry name" value="DEXDc"/>
    <property type="match status" value="1"/>
</dbReference>
<organism evidence="8 9">
    <name type="scientific">Armillaria luteobubalina</name>
    <dbReference type="NCBI Taxonomy" id="153913"/>
    <lineage>
        <taxon>Eukaryota</taxon>
        <taxon>Fungi</taxon>
        <taxon>Dikarya</taxon>
        <taxon>Basidiomycota</taxon>
        <taxon>Agaricomycotina</taxon>
        <taxon>Agaricomycetes</taxon>
        <taxon>Agaricomycetidae</taxon>
        <taxon>Agaricales</taxon>
        <taxon>Marasmiineae</taxon>
        <taxon>Physalacriaceae</taxon>
        <taxon>Armillaria</taxon>
    </lineage>
</organism>
<comment type="similarity">
    <text evidence="1">Belongs to the helicase family. RecQ subfamily.</text>
</comment>
<dbReference type="GO" id="GO:0043138">
    <property type="term" value="F:3'-5' DNA helicase activity"/>
    <property type="evidence" value="ECO:0007669"/>
    <property type="project" value="UniProtKB-EC"/>
</dbReference>
<dbReference type="Pfam" id="PF00270">
    <property type="entry name" value="DEAD"/>
    <property type="match status" value="1"/>
</dbReference>
<comment type="caution">
    <text evidence="8">The sequence shown here is derived from an EMBL/GenBank/DDBJ whole genome shotgun (WGS) entry which is preliminary data.</text>
</comment>
<evidence type="ECO:0000313" key="9">
    <source>
        <dbReference type="Proteomes" id="UP001175228"/>
    </source>
</evidence>
<dbReference type="InterPro" id="IPR014001">
    <property type="entry name" value="Helicase_ATP-bd"/>
</dbReference>
<reference evidence="8" key="1">
    <citation type="submission" date="2023-06" db="EMBL/GenBank/DDBJ databases">
        <authorList>
            <consortium name="Lawrence Berkeley National Laboratory"/>
            <person name="Ahrendt S."/>
            <person name="Sahu N."/>
            <person name="Indic B."/>
            <person name="Wong-Bajracharya J."/>
            <person name="Merenyi Z."/>
            <person name="Ke H.-M."/>
            <person name="Monk M."/>
            <person name="Kocsube S."/>
            <person name="Drula E."/>
            <person name="Lipzen A."/>
            <person name="Balint B."/>
            <person name="Henrissat B."/>
            <person name="Andreopoulos B."/>
            <person name="Martin F.M."/>
            <person name="Harder C.B."/>
            <person name="Rigling D."/>
            <person name="Ford K.L."/>
            <person name="Foster G.D."/>
            <person name="Pangilinan J."/>
            <person name="Papanicolaou A."/>
            <person name="Barry K."/>
            <person name="LaButti K."/>
            <person name="Viragh M."/>
            <person name="Koriabine M."/>
            <person name="Yan M."/>
            <person name="Riley R."/>
            <person name="Champramary S."/>
            <person name="Plett K.L."/>
            <person name="Tsai I.J."/>
            <person name="Slot J."/>
            <person name="Sipos G."/>
            <person name="Plett J."/>
            <person name="Nagy L.G."/>
            <person name="Grigoriev I.V."/>
        </authorList>
    </citation>
    <scope>NUCLEOTIDE SEQUENCE</scope>
    <source>
        <strain evidence="8">HWK02</strain>
    </source>
</reference>
<dbReference type="Gene3D" id="3.40.50.300">
    <property type="entry name" value="P-loop containing nucleotide triphosphate hydrolases"/>
    <property type="match status" value="2"/>
</dbReference>
<dbReference type="EC" id="5.6.2.4" evidence="5"/>
<evidence type="ECO:0000313" key="8">
    <source>
        <dbReference type="EMBL" id="KAK0486708.1"/>
    </source>
</evidence>
<dbReference type="PROSITE" id="PS51192">
    <property type="entry name" value="HELICASE_ATP_BIND_1"/>
    <property type="match status" value="1"/>
</dbReference>
<dbReference type="EMBL" id="JAUEPU010000046">
    <property type="protein sequence ID" value="KAK0486708.1"/>
    <property type="molecule type" value="Genomic_DNA"/>
</dbReference>
<dbReference type="InterPro" id="IPR027417">
    <property type="entry name" value="P-loop_NTPase"/>
</dbReference>
<dbReference type="InterPro" id="IPR011545">
    <property type="entry name" value="DEAD/DEAH_box_helicase_dom"/>
</dbReference>
<evidence type="ECO:0000256" key="6">
    <source>
        <dbReference type="SAM" id="MobiDB-lite"/>
    </source>
</evidence>
<dbReference type="Proteomes" id="UP001175228">
    <property type="component" value="Unassembled WGS sequence"/>
</dbReference>
<dbReference type="GO" id="GO:0005737">
    <property type="term" value="C:cytoplasm"/>
    <property type="evidence" value="ECO:0007669"/>
    <property type="project" value="TreeGrafter"/>
</dbReference>
<dbReference type="SUPFAM" id="SSF52540">
    <property type="entry name" value="P-loop containing nucleoside triphosphate hydrolases"/>
    <property type="match status" value="1"/>
</dbReference>
<feature type="region of interest" description="Disordered" evidence="6">
    <location>
        <begin position="588"/>
        <end position="617"/>
    </location>
</feature>
<keyword evidence="2" id="KW-0238">DNA-binding</keyword>
<feature type="domain" description="Helicase ATP-binding" evidence="7">
    <location>
        <begin position="1"/>
        <end position="172"/>
    </location>
</feature>
<dbReference type="GO" id="GO:0016787">
    <property type="term" value="F:hydrolase activity"/>
    <property type="evidence" value="ECO:0007669"/>
    <property type="project" value="UniProtKB-KW"/>
</dbReference>
<sequence>MRDVLVHAGTGLGKTAIAAGPHAHPSSEGKVTLMISPLIALHDEQVNTFREEFKLAATAVNSSNGGCTIEVLAEIMRGHHQIVLISPEMALSRRFVEKVLQNADFGRRILSVVVDEAHVVSHWGAQFRKKYGTLGTIRAHLPRGTPIVALSATLPIRVQTDVLSKLQFGKDYQNIDVGNDRDNVSIIVRSIQHPMNTYADLDFTVKKEVENAEGIPKTFVYADNIATGVEIIDHLTSLLPPNLRSAGTIRPYNAAFSKAYRKEVMNHFKEGRIRILVCTDAAGIAKPKRKKTVAPMVTEQDRKRQTQQRKEYAKLHGGQDNAVLTQSSFPLDPEAADEGLYVLVQAGTCRRLVLTEIYNNKRPCPIVPCCDICCPALLDLTRPGSVPAAASRETALRRAEPNRKLQYVLHQWREAVKEREFPSPMFPSTMVLSDDAIDVLAGSPFTFNSVDQLARALGAQCTWIPAFASELLAHLITHHALLIRTSTPLGMESQLQQPPQRQTDYSVIDDKNLPDVRPAKRVQLVCPANTNIRDSVITSGQSREGQRRGSSHYGGGNRGCGKKKAQLEDLDAMKKAFETADDPRMANLFSFSMPRGSPGQQGPDGACTDVDVTATSR</sequence>
<comment type="catalytic activity">
    <reaction evidence="4">
        <text>Couples ATP hydrolysis with the unwinding of duplex DNA by translocating in the 3'-5' direction.</text>
        <dbReference type="EC" id="5.6.2.4"/>
    </reaction>
</comment>
<gene>
    <name evidence="8" type="ORF">EDD18DRAFT_1425484</name>
</gene>
<protein>
    <recommendedName>
        <fullName evidence="5">DNA 3'-5' helicase</fullName>
        <ecNumber evidence="5">5.6.2.4</ecNumber>
    </recommendedName>
</protein>
<name>A0AA39PLU8_9AGAR</name>
<dbReference type="AlphaFoldDB" id="A0AA39PLU8"/>
<dbReference type="PANTHER" id="PTHR13710">
    <property type="entry name" value="DNA HELICASE RECQ FAMILY MEMBER"/>
    <property type="match status" value="1"/>
</dbReference>
<dbReference type="GO" id="GO:0003677">
    <property type="term" value="F:DNA binding"/>
    <property type="evidence" value="ECO:0007669"/>
    <property type="project" value="UniProtKB-KW"/>
</dbReference>
<keyword evidence="9" id="KW-1185">Reference proteome</keyword>
<evidence type="ECO:0000259" key="7">
    <source>
        <dbReference type="PROSITE" id="PS51192"/>
    </source>
</evidence>
<keyword evidence="8" id="KW-0378">Hydrolase</keyword>
<evidence type="ECO:0000256" key="5">
    <source>
        <dbReference type="ARBA" id="ARBA00034808"/>
    </source>
</evidence>
<feature type="region of interest" description="Disordered" evidence="6">
    <location>
        <begin position="535"/>
        <end position="562"/>
    </location>
</feature>
<evidence type="ECO:0000256" key="1">
    <source>
        <dbReference type="ARBA" id="ARBA00005446"/>
    </source>
</evidence>
<proteinExistence type="inferred from homology"/>